<dbReference type="InterPro" id="IPR013249">
    <property type="entry name" value="RNA_pol_sigma70_r4_t2"/>
</dbReference>
<evidence type="ECO:0000256" key="5">
    <source>
        <dbReference type="ARBA" id="ARBA00023163"/>
    </source>
</evidence>
<evidence type="ECO:0000256" key="2">
    <source>
        <dbReference type="ARBA" id="ARBA00023015"/>
    </source>
</evidence>
<comment type="similarity">
    <text evidence="1">Belongs to the sigma-70 factor family. ECF subfamily.</text>
</comment>
<protein>
    <submittedName>
        <fullName evidence="9">Sigma-70 family RNA polymerase sigma factor</fullName>
    </submittedName>
</protein>
<gene>
    <name evidence="9" type="ORF">RM550_33760</name>
</gene>
<feature type="compositionally biased region" description="Basic and acidic residues" evidence="6">
    <location>
        <begin position="29"/>
        <end position="52"/>
    </location>
</feature>
<dbReference type="EMBL" id="JAVRFE010000070">
    <property type="protein sequence ID" value="MDT0460636.1"/>
    <property type="molecule type" value="Genomic_DNA"/>
</dbReference>
<comment type="caution">
    <text evidence="9">The sequence shown here is derived from an EMBL/GenBank/DDBJ whole genome shotgun (WGS) entry which is preliminary data.</text>
</comment>
<keyword evidence="3" id="KW-0731">Sigma factor</keyword>
<keyword evidence="5" id="KW-0804">Transcription</keyword>
<evidence type="ECO:0000313" key="10">
    <source>
        <dbReference type="Proteomes" id="UP001180551"/>
    </source>
</evidence>
<dbReference type="Pfam" id="PF04542">
    <property type="entry name" value="Sigma70_r2"/>
    <property type="match status" value="1"/>
</dbReference>
<feature type="domain" description="RNA polymerase sigma factor 70 region 4 type 2" evidence="8">
    <location>
        <begin position="158"/>
        <end position="206"/>
    </location>
</feature>
<reference evidence="9" key="1">
    <citation type="submission" date="2024-05" db="EMBL/GenBank/DDBJ databases">
        <title>30 novel species of actinomycetes from the DSMZ collection.</title>
        <authorList>
            <person name="Nouioui I."/>
        </authorList>
    </citation>
    <scope>NUCLEOTIDE SEQUENCE</scope>
    <source>
        <strain evidence="9">DSM 41527</strain>
    </source>
</reference>
<name>A0ABU2TIA1_9ACTN</name>
<dbReference type="RefSeq" id="WP_311627556.1">
    <property type="nucleotide sequence ID" value="NZ_JAVRFE010000070.1"/>
</dbReference>
<proteinExistence type="inferred from homology"/>
<dbReference type="InterPro" id="IPR014284">
    <property type="entry name" value="RNA_pol_sigma-70_dom"/>
</dbReference>
<evidence type="ECO:0000256" key="3">
    <source>
        <dbReference type="ARBA" id="ARBA00023082"/>
    </source>
</evidence>
<dbReference type="SUPFAM" id="SSF88946">
    <property type="entry name" value="Sigma2 domain of RNA polymerase sigma factors"/>
    <property type="match status" value="1"/>
</dbReference>
<dbReference type="PANTHER" id="PTHR43133:SF52">
    <property type="entry name" value="ECF RNA POLYMERASE SIGMA FACTOR SIGL"/>
    <property type="match status" value="1"/>
</dbReference>
<evidence type="ECO:0000256" key="6">
    <source>
        <dbReference type="SAM" id="MobiDB-lite"/>
    </source>
</evidence>
<sequence length="229" mass="25296">MSASASTEDCISRPHAAEPSPHTAGPRPHAADRSPHTAELRPHAADRSPRTTELRSDDFLRALYQFHGSALLQFAARRLGGDWHRAEDVLQEVAIRAWRHAGDLDPTADSVRPWLFTVLRNLVIDGHRARQARPPEAGDPELAHLPVSDDVDHILTSQVLIEALRDLRPPQREVLLHVHYLGRTVNQTARVLGVPPGTVKSRTYYAARALREALRSRGLQAGGHDRAAG</sequence>
<dbReference type="InterPro" id="IPR013325">
    <property type="entry name" value="RNA_pol_sigma_r2"/>
</dbReference>
<keyword evidence="4" id="KW-0238">DNA-binding</keyword>
<feature type="region of interest" description="Disordered" evidence="6">
    <location>
        <begin position="1"/>
        <end position="52"/>
    </location>
</feature>
<organism evidence="9 10">
    <name type="scientific">Streptomyces mooreae</name>
    <dbReference type="NCBI Taxonomy" id="3075523"/>
    <lineage>
        <taxon>Bacteria</taxon>
        <taxon>Bacillati</taxon>
        <taxon>Actinomycetota</taxon>
        <taxon>Actinomycetes</taxon>
        <taxon>Kitasatosporales</taxon>
        <taxon>Streptomycetaceae</taxon>
        <taxon>Streptomyces</taxon>
    </lineage>
</organism>
<evidence type="ECO:0000259" key="7">
    <source>
        <dbReference type="Pfam" id="PF04542"/>
    </source>
</evidence>
<feature type="domain" description="RNA polymerase sigma-70 region 2" evidence="7">
    <location>
        <begin position="70"/>
        <end position="131"/>
    </location>
</feature>
<dbReference type="PANTHER" id="PTHR43133">
    <property type="entry name" value="RNA POLYMERASE ECF-TYPE SIGMA FACTO"/>
    <property type="match status" value="1"/>
</dbReference>
<dbReference type="CDD" id="cd06171">
    <property type="entry name" value="Sigma70_r4"/>
    <property type="match status" value="1"/>
</dbReference>
<dbReference type="Proteomes" id="UP001180551">
    <property type="component" value="Unassembled WGS sequence"/>
</dbReference>
<dbReference type="Gene3D" id="1.10.1740.10">
    <property type="match status" value="1"/>
</dbReference>
<keyword evidence="10" id="KW-1185">Reference proteome</keyword>
<evidence type="ECO:0000256" key="1">
    <source>
        <dbReference type="ARBA" id="ARBA00010641"/>
    </source>
</evidence>
<dbReference type="InterPro" id="IPR013324">
    <property type="entry name" value="RNA_pol_sigma_r3/r4-like"/>
</dbReference>
<evidence type="ECO:0000259" key="8">
    <source>
        <dbReference type="Pfam" id="PF08281"/>
    </source>
</evidence>
<dbReference type="Gene3D" id="1.10.10.10">
    <property type="entry name" value="Winged helix-like DNA-binding domain superfamily/Winged helix DNA-binding domain"/>
    <property type="match status" value="1"/>
</dbReference>
<accession>A0ABU2TIA1</accession>
<dbReference type="NCBIfam" id="TIGR02937">
    <property type="entry name" value="sigma70-ECF"/>
    <property type="match status" value="1"/>
</dbReference>
<evidence type="ECO:0000313" key="9">
    <source>
        <dbReference type="EMBL" id="MDT0460636.1"/>
    </source>
</evidence>
<dbReference type="InterPro" id="IPR007627">
    <property type="entry name" value="RNA_pol_sigma70_r2"/>
</dbReference>
<dbReference type="InterPro" id="IPR036388">
    <property type="entry name" value="WH-like_DNA-bd_sf"/>
</dbReference>
<dbReference type="SUPFAM" id="SSF88659">
    <property type="entry name" value="Sigma3 and sigma4 domains of RNA polymerase sigma factors"/>
    <property type="match status" value="1"/>
</dbReference>
<evidence type="ECO:0000256" key="4">
    <source>
        <dbReference type="ARBA" id="ARBA00023125"/>
    </source>
</evidence>
<dbReference type="InterPro" id="IPR039425">
    <property type="entry name" value="RNA_pol_sigma-70-like"/>
</dbReference>
<dbReference type="Pfam" id="PF08281">
    <property type="entry name" value="Sigma70_r4_2"/>
    <property type="match status" value="1"/>
</dbReference>
<keyword evidence="2" id="KW-0805">Transcription regulation</keyword>